<keyword evidence="1" id="KW-0812">Transmembrane</keyword>
<accession>A0AAV1HQ62</accession>
<comment type="caution">
    <text evidence="2">The sequence shown here is derived from an EMBL/GenBank/DDBJ whole genome shotgun (WGS) entry which is preliminary data.</text>
</comment>
<protein>
    <submittedName>
        <fullName evidence="2">Uncharacterized protein</fullName>
    </submittedName>
</protein>
<proteinExistence type="predicted"/>
<keyword evidence="3" id="KW-1185">Reference proteome</keyword>
<reference evidence="2 3" key="1">
    <citation type="submission" date="2023-10" db="EMBL/GenBank/DDBJ databases">
        <authorList>
            <person name="Maclean D."/>
            <person name="Macfadyen A."/>
        </authorList>
    </citation>
    <scope>NUCLEOTIDE SEQUENCE [LARGE SCALE GENOMIC DNA]</scope>
</reference>
<sequence>MAGCLPLSQWLSTPARSLMSDPTRSQSQRIRSLAAANTLAAMCAGVICLLGQLAWFALCVPAPEKGPSHPRHSHTFPVPAQGPSRIPLTLFTGCGVAGGLEQTWCGGTGTLQASSLSMSLPLRRAIGTPGALRG</sequence>
<evidence type="ECO:0000256" key="1">
    <source>
        <dbReference type="SAM" id="Phobius"/>
    </source>
</evidence>
<evidence type="ECO:0000313" key="3">
    <source>
        <dbReference type="Proteomes" id="UP001314263"/>
    </source>
</evidence>
<dbReference type="AlphaFoldDB" id="A0AAV1HQ62"/>
<dbReference type="EMBL" id="CAUYUE010000001">
    <property type="protein sequence ID" value="CAK0732828.1"/>
    <property type="molecule type" value="Genomic_DNA"/>
</dbReference>
<evidence type="ECO:0000313" key="2">
    <source>
        <dbReference type="EMBL" id="CAK0732828.1"/>
    </source>
</evidence>
<organism evidence="2 3">
    <name type="scientific">Coccomyxa viridis</name>
    <dbReference type="NCBI Taxonomy" id="1274662"/>
    <lineage>
        <taxon>Eukaryota</taxon>
        <taxon>Viridiplantae</taxon>
        <taxon>Chlorophyta</taxon>
        <taxon>core chlorophytes</taxon>
        <taxon>Trebouxiophyceae</taxon>
        <taxon>Trebouxiophyceae incertae sedis</taxon>
        <taxon>Coccomyxaceae</taxon>
        <taxon>Coccomyxa</taxon>
    </lineage>
</organism>
<keyword evidence="1" id="KW-0472">Membrane</keyword>
<feature type="transmembrane region" description="Helical" evidence="1">
    <location>
        <begin position="34"/>
        <end position="58"/>
    </location>
</feature>
<keyword evidence="1" id="KW-1133">Transmembrane helix</keyword>
<dbReference type="Proteomes" id="UP001314263">
    <property type="component" value="Unassembled WGS sequence"/>
</dbReference>
<name>A0AAV1HQ62_9CHLO</name>
<gene>
    <name evidence="2" type="ORF">CVIRNUC_000188</name>
</gene>